<dbReference type="AlphaFoldDB" id="A0A066RWF4"/>
<name>A0A066RWF4_9GAMM</name>
<dbReference type="Proteomes" id="UP000027192">
    <property type="component" value="Unassembled WGS sequence"/>
</dbReference>
<evidence type="ECO:0000256" key="4">
    <source>
        <dbReference type="ARBA" id="ARBA00022519"/>
    </source>
</evidence>
<evidence type="ECO:0000256" key="3">
    <source>
        <dbReference type="ARBA" id="ARBA00022475"/>
    </source>
</evidence>
<evidence type="ECO:0000256" key="5">
    <source>
        <dbReference type="ARBA" id="ARBA00022692"/>
    </source>
</evidence>
<dbReference type="InterPro" id="IPR007272">
    <property type="entry name" value="Sulf_transp_TsuA/YedE"/>
</dbReference>
<evidence type="ECO:0000256" key="9">
    <source>
        <dbReference type="SAM" id="Phobius"/>
    </source>
</evidence>
<feature type="transmembrane region" description="Helical" evidence="9">
    <location>
        <begin position="117"/>
        <end position="138"/>
    </location>
</feature>
<organism evidence="10 11">
    <name type="scientific">Photobacterium galatheae</name>
    <dbReference type="NCBI Taxonomy" id="1654360"/>
    <lineage>
        <taxon>Bacteria</taxon>
        <taxon>Pseudomonadati</taxon>
        <taxon>Pseudomonadota</taxon>
        <taxon>Gammaproteobacteria</taxon>
        <taxon>Vibrionales</taxon>
        <taxon>Vibrionaceae</taxon>
        <taxon>Photobacterium</taxon>
    </lineage>
</organism>
<dbReference type="OrthoDB" id="9814020at2"/>
<protein>
    <submittedName>
        <fullName evidence="10">Uncharacterized protein</fullName>
    </submittedName>
</protein>
<gene>
    <name evidence="10" type="ORF">EA58_00880</name>
</gene>
<evidence type="ECO:0000256" key="6">
    <source>
        <dbReference type="ARBA" id="ARBA00022989"/>
    </source>
</evidence>
<evidence type="ECO:0000256" key="7">
    <source>
        <dbReference type="ARBA" id="ARBA00023136"/>
    </source>
</evidence>
<dbReference type="EMBL" id="JMIB01000002">
    <property type="protein sequence ID" value="KDM93451.1"/>
    <property type="molecule type" value="Genomic_DNA"/>
</dbReference>
<keyword evidence="11" id="KW-1185">Reference proteome</keyword>
<reference evidence="10 11" key="1">
    <citation type="submission" date="2014-04" db="EMBL/GenBank/DDBJ databases">
        <title>Draft genome sequence of Photobacterium halotolerans S2753: a solonamide, ngercheumicin and holomycin producer.</title>
        <authorList>
            <person name="Machado H.R."/>
            <person name="Gram L."/>
        </authorList>
    </citation>
    <scope>NUCLEOTIDE SEQUENCE [LARGE SCALE GENOMIC DNA]</scope>
    <source>
        <strain evidence="10 11">S2753</strain>
    </source>
</reference>
<keyword evidence="6 9" id="KW-1133">Transmembrane helix</keyword>
<evidence type="ECO:0000256" key="8">
    <source>
        <dbReference type="ARBA" id="ARBA00035655"/>
    </source>
</evidence>
<sequence length="140" mass="14462">MTEFTPWSALIGGFVLGGSALMLLLLNGRIAGISGIVSGAMQVSDPNAKWRWMFILGLIFGPLLAGPFGLGLPENIDASWPVILIGGFLVGTGTRIGSGCTSGHGICGIGRLSPRSIVATLTFMAVAIVVVFVVRHLIGV</sequence>
<evidence type="ECO:0000256" key="1">
    <source>
        <dbReference type="ARBA" id="ARBA00004429"/>
    </source>
</evidence>
<keyword evidence="3" id="KW-1003">Cell membrane</keyword>
<dbReference type="PANTHER" id="PTHR30574">
    <property type="entry name" value="INNER MEMBRANE PROTEIN YEDE"/>
    <property type="match status" value="1"/>
</dbReference>
<dbReference type="RefSeq" id="WP_036747774.1">
    <property type="nucleotide sequence ID" value="NZ_JAGSGC010000001.1"/>
</dbReference>
<evidence type="ECO:0000256" key="2">
    <source>
        <dbReference type="ARBA" id="ARBA00022448"/>
    </source>
</evidence>
<comment type="similarity">
    <text evidence="8">Belongs to the TsuA/YedE (TC 9.B.102) family.</text>
</comment>
<keyword evidence="4" id="KW-0997">Cell inner membrane</keyword>
<feature type="transmembrane region" description="Helical" evidence="9">
    <location>
        <begin position="52"/>
        <end position="72"/>
    </location>
</feature>
<dbReference type="STRING" id="1654360.EA58_00880"/>
<evidence type="ECO:0000313" key="11">
    <source>
        <dbReference type="Proteomes" id="UP000027192"/>
    </source>
</evidence>
<comment type="subcellular location">
    <subcellularLocation>
        <location evidence="1">Cell inner membrane</location>
        <topology evidence="1">Multi-pass membrane protein</topology>
    </subcellularLocation>
</comment>
<evidence type="ECO:0000313" key="10">
    <source>
        <dbReference type="EMBL" id="KDM93451.1"/>
    </source>
</evidence>
<proteinExistence type="inferred from homology"/>
<feature type="transmembrane region" description="Helical" evidence="9">
    <location>
        <begin position="6"/>
        <end position="26"/>
    </location>
</feature>
<dbReference type="PANTHER" id="PTHR30574:SF1">
    <property type="entry name" value="SULPHUR TRANSPORT DOMAIN-CONTAINING PROTEIN"/>
    <property type="match status" value="1"/>
</dbReference>
<comment type="caution">
    <text evidence="10">The sequence shown here is derived from an EMBL/GenBank/DDBJ whole genome shotgun (WGS) entry which is preliminary data.</text>
</comment>
<keyword evidence="2" id="KW-0813">Transport</keyword>
<accession>A0A066RWF4</accession>
<feature type="transmembrane region" description="Helical" evidence="9">
    <location>
        <begin position="78"/>
        <end position="96"/>
    </location>
</feature>
<keyword evidence="5 9" id="KW-0812">Transmembrane</keyword>
<dbReference type="GO" id="GO:0005886">
    <property type="term" value="C:plasma membrane"/>
    <property type="evidence" value="ECO:0007669"/>
    <property type="project" value="UniProtKB-SubCell"/>
</dbReference>
<dbReference type="Pfam" id="PF04143">
    <property type="entry name" value="Sulf_transp"/>
    <property type="match status" value="1"/>
</dbReference>
<keyword evidence="7 9" id="KW-0472">Membrane</keyword>